<protein>
    <recommendedName>
        <fullName evidence="3">Apple domain-containing protein</fullName>
    </recommendedName>
</protein>
<dbReference type="EMBL" id="KL584733">
    <property type="protein sequence ID" value="KEQ68238.1"/>
    <property type="molecule type" value="Genomic_DNA"/>
</dbReference>
<feature type="non-terminal residue" evidence="1">
    <location>
        <position position="500"/>
    </location>
</feature>
<dbReference type="STRING" id="1043004.A0A074W5V2"/>
<reference evidence="1 2" key="1">
    <citation type="journal article" date="2014" name="BMC Genomics">
        <title>Genome sequencing of four Aureobasidium pullulans varieties: biotechnological potential, stress tolerance, and description of new species.</title>
        <authorList>
            <person name="Gostin Ar C."/>
            <person name="Ohm R.A."/>
            <person name="Kogej T."/>
            <person name="Sonjak S."/>
            <person name="Turk M."/>
            <person name="Zajc J."/>
            <person name="Zalar P."/>
            <person name="Grube M."/>
            <person name="Sun H."/>
            <person name="Han J."/>
            <person name="Sharma A."/>
            <person name="Chiniquy J."/>
            <person name="Ngan C.Y."/>
            <person name="Lipzen A."/>
            <person name="Barry K."/>
            <person name="Grigoriev I.V."/>
            <person name="Gunde-Cimerman N."/>
        </authorList>
    </citation>
    <scope>NUCLEOTIDE SEQUENCE [LARGE SCALE GENOMIC DNA]</scope>
    <source>
        <strain evidence="1 2">CBS 147.97</strain>
    </source>
</reference>
<accession>A0A074W5V2</accession>
<evidence type="ECO:0008006" key="3">
    <source>
        <dbReference type="Google" id="ProtNLM"/>
    </source>
</evidence>
<evidence type="ECO:0000313" key="1">
    <source>
        <dbReference type="EMBL" id="KEQ68238.1"/>
    </source>
</evidence>
<dbReference type="GeneID" id="25408145"/>
<dbReference type="OrthoDB" id="3878886at2759"/>
<dbReference type="HOGENOM" id="CLU_022878_2_0_1"/>
<sequence>MRFSSYALPALAANLAAAMPKPQDIDLDMVLAAPDPTYSEATGVTAQTVTVNPEALIASATAVISSVSVEVSDVLSQTAIATNAKRAAATTCAPQPSGATSAPTYAPANDNVSNFKANTYYSSVAAAAPTPSGYTQAFQAQAASNNAFGYMGFDTFDTYDVNTCAQRCTAKYGCVSFNMYFERDPSVNPDDSSCSNPSSVTMIKCVYWGGQVTQDNAQNSGQMRGNFQVAIAGSNGYVTTQISTPAGYQNGVPFGKFAINAPYDAQGYNTYMGAKIFTGTWDVSQCSKFCDAQTKYNLATAPKDGTPAKVCKFFNTYLLQAKLANGTIVPQGQYCSLYTEAWSIKYAVNGGQWRGQDQYTVDYSFGYAKTDAGFDPTVGDSTGAVYQARQDMTYSPSSLTAVFQPFCSSLLGYSVPIASATAMTTTTPVTTTTVVSTTTTAANAKRSAGSLSTPAVLTKYPSSIFKSACSLIATSPTVTSTITVATSTVTAATQTSTVVS</sequence>
<proteinExistence type="predicted"/>
<dbReference type="RefSeq" id="XP_013422422.1">
    <property type="nucleotide sequence ID" value="XM_013566968.1"/>
</dbReference>
<organism evidence="1 2">
    <name type="scientific">Aureobasidium namibiae CBS 147.97</name>
    <dbReference type="NCBI Taxonomy" id="1043004"/>
    <lineage>
        <taxon>Eukaryota</taxon>
        <taxon>Fungi</taxon>
        <taxon>Dikarya</taxon>
        <taxon>Ascomycota</taxon>
        <taxon>Pezizomycotina</taxon>
        <taxon>Dothideomycetes</taxon>
        <taxon>Dothideomycetidae</taxon>
        <taxon>Dothideales</taxon>
        <taxon>Saccotheciaceae</taxon>
        <taxon>Aureobasidium</taxon>
    </lineage>
</organism>
<dbReference type="PANTHER" id="PTHR36578">
    <property type="entry name" value="CHROMOSOME 15, WHOLE GENOME SHOTGUN SEQUENCE"/>
    <property type="match status" value="1"/>
</dbReference>
<evidence type="ECO:0000313" key="2">
    <source>
        <dbReference type="Proteomes" id="UP000027730"/>
    </source>
</evidence>
<dbReference type="Proteomes" id="UP000027730">
    <property type="component" value="Unassembled WGS sequence"/>
</dbReference>
<gene>
    <name evidence="1" type="ORF">M436DRAFT_25539</name>
</gene>
<dbReference type="PANTHER" id="PTHR36578:SF2">
    <property type="entry name" value="PA14 DOMAIN-CONTAINING PROTEIN"/>
    <property type="match status" value="1"/>
</dbReference>
<dbReference type="AlphaFoldDB" id="A0A074W5V2"/>
<keyword evidence="2" id="KW-1185">Reference proteome</keyword>
<name>A0A074W5V2_9PEZI</name>